<protein>
    <recommendedName>
        <fullName evidence="1">DUF5675 domain-containing protein</fullName>
    </recommendedName>
</protein>
<feature type="non-terminal residue" evidence="2">
    <location>
        <position position="138"/>
    </location>
</feature>
<dbReference type="EMBL" id="LAZR01067975">
    <property type="protein sequence ID" value="KKK50535.1"/>
    <property type="molecule type" value="Genomic_DNA"/>
</dbReference>
<reference evidence="2" key="1">
    <citation type="journal article" date="2015" name="Nature">
        <title>Complex archaea that bridge the gap between prokaryotes and eukaryotes.</title>
        <authorList>
            <person name="Spang A."/>
            <person name="Saw J.H."/>
            <person name="Jorgensen S.L."/>
            <person name="Zaremba-Niedzwiedzka K."/>
            <person name="Martijn J."/>
            <person name="Lind A.E."/>
            <person name="van Eijk R."/>
            <person name="Schleper C."/>
            <person name="Guy L."/>
            <person name="Ettema T.J."/>
        </authorList>
    </citation>
    <scope>NUCLEOTIDE SEQUENCE</scope>
</reference>
<dbReference type="InterPro" id="IPR043732">
    <property type="entry name" value="DUF5675"/>
</dbReference>
<sequence length="138" mass="15769">MITTQLGRNLYSPNQGTFGWLQVGDWRCATVEREWKNNERNRSCIPVGNYRLRRAVHKISTPDPNDDYNCYEIVDVPGRSAIHIHIAQIVADILGCVGVGKSHGVLKNHWAVMQSRAAFAEFMSRMEALERLDSELWI</sequence>
<accession>A0A0F8WQC8</accession>
<evidence type="ECO:0000313" key="2">
    <source>
        <dbReference type="EMBL" id="KKK50535.1"/>
    </source>
</evidence>
<proteinExistence type="predicted"/>
<organism evidence="2">
    <name type="scientific">marine sediment metagenome</name>
    <dbReference type="NCBI Taxonomy" id="412755"/>
    <lineage>
        <taxon>unclassified sequences</taxon>
        <taxon>metagenomes</taxon>
        <taxon>ecological metagenomes</taxon>
    </lineage>
</organism>
<dbReference type="Pfam" id="PF18925">
    <property type="entry name" value="DUF5675"/>
    <property type="match status" value="1"/>
</dbReference>
<evidence type="ECO:0000259" key="1">
    <source>
        <dbReference type="Pfam" id="PF18925"/>
    </source>
</evidence>
<gene>
    <name evidence="2" type="ORF">LCGC14_3124080</name>
</gene>
<feature type="domain" description="DUF5675" evidence="1">
    <location>
        <begin position="13"/>
        <end position="127"/>
    </location>
</feature>
<name>A0A0F8WQC8_9ZZZZ</name>
<dbReference type="AlphaFoldDB" id="A0A0F8WQC8"/>
<comment type="caution">
    <text evidence="2">The sequence shown here is derived from an EMBL/GenBank/DDBJ whole genome shotgun (WGS) entry which is preliminary data.</text>
</comment>